<accession>A0A6M3L9K3</accession>
<gene>
    <name evidence="1" type="ORF">MM415B03263_0006</name>
</gene>
<dbReference type="AlphaFoldDB" id="A0A6M3L9K3"/>
<proteinExistence type="predicted"/>
<evidence type="ECO:0000313" key="1">
    <source>
        <dbReference type="EMBL" id="QJA91737.1"/>
    </source>
</evidence>
<protein>
    <submittedName>
        <fullName evidence="1">Uncharacterized protein</fullName>
    </submittedName>
</protein>
<name>A0A6M3L9K3_9ZZZZ</name>
<organism evidence="1">
    <name type="scientific">viral metagenome</name>
    <dbReference type="NCBI Taxonomy" id="1070528"/>
    <lineage>
        <taxon>unclassified sequences</taxon>
        <taxon>metagenomes</taxon>
        <taxon>organismal metagenomes</taxon>
    </lineage>
</organism>
<sequence>MIKRIKWFFQRGKRGWADCDWWGMDYYLVSIILPMLKELKTNQHGHPCEVTEEEWNNILSEIIEGFEAADRVLKDEYLDKIQPGWFEESLKVVSLTDRPSVIKRKSMIECGKLIRQDVRLFKAKMKLFTKYFLSLWD</sequence>
<dbReference type="EMBL" id="MT143010">
    <property type="protein sequence ID" value="QJA91737.1"/>
    <property type="molecule type" value="Genomic_DNA"/>
</dbReference>
<reference evidence="1" key="1">
    <citation type="submission" date="2020-03" db="EMBL/GenBank/DDBJ databases">
        <title>The deep terrestrial virosphere.</title>
        <authorList>
            <person name="Holmfeldt K."/>
            <person name="Nilsson E."/>
            <person name="Simone D."/>
            <person name="Lopez-Fernandez M."/>
            <person name="Wu X."/>
            <person name="de Brujin I."/>
            <person name="Lundin D."/>
            <person name="Andersson A."/>
            <person name="Bertilsson S."/>
            <person name="Dopson M."/>
        </authorList>
    </citation>
    <scope>NUCLEOTIDE SEQUENCE</scope>
    <source>
        <strain evidence="1">MM415B03263</strain>
    </source>
</reference>